<gene>
    <name evidence="2" type="ORF">T03_345</name>
</gene>
<dbReference type="AlphaFoldDB" id="A0A0V1C339"/>
<name>A0A0V1C339_TRIBR</name>
<comment type="caution">
    <text evidence="2">The sequence shown here is derived from an EMBL/GenBank/DDBJ whole genome shotgun (WGS) entry which is preliminary data.</text>
</comment>
<proteinExistence type="predicted"/>
<dbReference type="Proteomes" id="UP000054653">
    <property type="component" value="Unassembled WGS sequence"/>
</dbReference>
<reference evidence="2 3" key="1">
    <citation type="submission" date="2015-01" db="EMBL/GenBank/DDBJ databases">
        <title>Evolution of Trichinella species and genotypes.</title>
        <authorList>
            <person name="Korhonen P.K."/>
            <person name="Edoardo P."/>
            <person name="Giuseppe L.R."/>
            <person name="Gasser R.B."/>
        </authorList>
    </citation>
    <scope>NUCLEOTIDE SEQUENCE [LARGE SCALE GENOMIC DNA]</scope>
    <source>
        <strain evidence="2">ISS120</strain>
    </source>
</reference>
<evidence type="ECO:0000313" key="3">
    <source>
        <dbReference type="Proteomes" id="UP000054653"/>
    </source>
</evidence>
<sequence>MDTEIDSVIINTGVSGSTLMKQEKDKHSASKAAPIM</sequence>
<accession>A0A0V1C339</accession>
<keyword evidence="3" id="KW-1185">Reference proteome</keyword>
<organism evidence="2 3">
    <name type="scientific">Trichinella britovi</name>
    <name type="common">Parasitic roundworm</name>
    <dbReference type="NCBI Taxonomy" id="45882"/>
    <lineage>
        <taxon>Eukaryota</taxon>
        <taxon>Metazoa</taxon>
        <taxon>Ecdysozoa</taxon>
        <taxon>Nematoda</taxon>
        <taxon>Enoplea</taxon>
        <taxon>Dorylaimia</taxon>
        <taxon>Trichinellida</taxon>
        <taxon>Trichinellidae</taxon>
        <taxon>Trichinella</taxon>
    </lineage>
</organism>
<protein>
    <submittedName>
        <fullName evidence="2">Uncharacterized protein</fullName>
    </submittedName>
</protein>
<dbReference type="EMBL" id="JYDI01000949">
    <property type="protein sequence ID" value="KRY43711.1"/>
    <property type="molecule type" value="Genomic_DNA"/>
</dbReference>
<evidence type="ECO:0000313" key="2">
    <source>
        <dbReference type="EMBL" id="KRY43711.1"/>
    </source>
</evidence>
<evidence type="ECO:0000256" key="1">
    <source>
        <dbReference type="SAM" id="MobiDB-lite"/>
    </source>
</evidence>
<feature type="region of interest" description="Disordered" evidence="1">
    <location>
        <begin position="17"/>
        <end position="36"/>
    </location>
</feature>